<evidence type="ECO:0000313" key="1">
    <source>
        <dbReference type="EMBL" id="TGD83254.1"/>
    </source>
</evidence>
<dbReference type="Proteomes" id="UP000298284">
    <property type="component" value="Unassembled WGS sequence"/>
</dbReference>
<dbReference type="AlphaFoldDB" id="A0A4Z0MUE8"/>
<accession>A0A4Z0MUE8</accession>
<reference evidence="1 2" key="1">
    <citation type="submission" date="2019-04" db="EMBL/GenBank/DDBJ databases">
        <authorList>
            <person name="Feng G."/>
            <person name="Zhang J."/>
            <person name="Zhu H."/>
        </authorList>
    </citation>
    <scope>NUCLEOTIDE SEQUENCE [LARGE SCALE GENOMIC DNA]</scope>
    <source>
        <strain evidence="1 2">JCM 19491</strain>
    </source>
</reference>
<evidence type="ECO:0000313" key="2">
    <source>
        <dbReference type="Proteomes" id="UP000298284"/>
    </source>
</evidence>
<organism evidence="1 2">
    <name type="scientific">Hymenobacter wooponensis</name>
    <dbReference type="NCBI Taxonomy" id="1525360"/>
    <lineage>
        <taxon>Bacteria</taxon>
        <taxon>Pseudomonadati</taxon>
        <taxon>Bacteroidota</taxon>
        <taxon>Cytophagia</taxon>
        <taxon>Cytophagales</taxon>
        <taxon>Hymenobacteraceae</taxon>
        <taxon>Hymenobacter</taxon>
    </lineage>
</organism>
<proteinExistence type="predicted"/>
<protein>
    <submittedName>
        <fullName evidence="1">Uncharacterized protein</fullName>
    </submittedName>
</protein>
<comment type="caution">
    <text evidence="1">The sequence shown here is derived from an EMBL/GenBank/DDBJ whole genome shotgun (WGS) entry which is preliminary data.</text>
</comment>
<name>A0A4Z0MUE8_9BACT</name>
<dbReference type="RefSeq" id="WP_135529405.1">
    <property type="nucleotide sequence ID" value="NZ_SRKZ01000001.1"/>
</dbReference>
<sequence length="78" mass="8522">MNPRIISIVKLLTAITICEQLGSFVLMKNPNSTSASTPKPIAQLAAKAQAPVQPVAAFRPVQPEDLTAKRRKAYPYLF</sequence>
<gene>
    <name evidence="1" type="ORF">EU557_05600</name>
</gene>
<dbReference type="EMBL" id="SRKZ01000001">
    <property type="protein sequence ID" value="TGD83254.1"/>
    <property type="molecule type" value="Genomic_DNA"/>
</dbReference>
<keyword evidence="2" id="KW-1185">Reference proteome</keyword>